<feature type="chain" id="PRO_5046985369" evidence="2">
    <location>
        <begin position="26"/>
        <end position="552"/>
    </location>
</feature>
<comment type="caution">
    <text evidence="3">The sequence shown here is derived from an EMBL/GenBank/DDBJ whole genome shotgun (WGS) entry which is preliminary data.</text>
</comment>
<organism evidence="3 4">
    <name type="scientific">Ideonella lacteola</name>
    <dbReference type="NCBI Taxonomy" id="2984193"/>
    <lineage>
        <taxon>Bacteria</taxon>
        <taxon>Pseudomonadati</taxon>
        <taxon>Pseudomonadota</taxon>
        <taxon>Betaproteobacteria</taxon>
        <taxon>Burkholderiales</taxon>
        <taxon>Sphaerotilaceae</taxon>
        <taxon>Ideonella</taxon>
    </lineage>
</organism>
<proteinExistence type="predicted"/>
<dbReference type="EMBL" id="JBBUTG010000002">
    <property type="protein sequence ID" value="MEK8030236.1"/>
    <property type="molecule type" value="Genomic_DNA"/>
</dbReference>
<feature type="signal peptide" evidence="2">
    <location>
        <begin position="1"/>
        <end position="25"/>
    </location>
</feature>
<keyword evidence="2" id="KW-0732">Signal</keyword>
<evidence type="ECO:0000256" key="2">
    <source>
        <dbReference type="SAM" id="SignalP"/>
    </source>
</evidence>
<keyword evidence="4" id="KW-1185">Reference proteome</keyword>
<reference evidence="3 4" key="1">
    <citation type="submission" date="2024-04" db="EMBL/GenBank/DDBJ databases">
        <title>Novel species of the genus Ideonella isolated from streams.</title>
        <authorList>
            <person name="Lu H."/>
        </authorList>
    </citation>
    <scope>NUCLEOTIDE SEQUENCE [LARGE SCALE GENOMIC DNA]</scope>
    <source>
        <strain evidence="3 4">DXS29W</strain>
    </source>
</reference>
<protein>
    <submittedName>
        <fullName evidence="3">Peptidase S10</fullName>
    </submittedName>
</protein>
<evidence type="ECO:0000256" key="1">
    <source>
        <dbReference type="SAM" id="MobiDB-lite"/>
    </source>
</evidence>
<dbReference type="Proteomes" id="UP001371218">
    <property type="component" value="Unassembled WGS sequence"/>
</dbReference>
<sequence length="552" mass="61052">MPVSLLHRRFVLGLVLSALAPIAAAAGKPAESSSRAASSASSADDADLRTPPALDPRLRERQRETQGSVQIGGQRIEYRAIAGLLSIEDSKDEPGATMSYVAYFKRGSAGAVRPVTFLYNGGPGSATLWLHMGAFGPQRVLTANGQRGPAAPYQLVDNEFSLLDVSDLVFIDAPGTGFGRVVAVDKDKEKEREQQKEMEKEFFGVDQDARAFARFIHKFLTRHQLWNAPKYLFGESYGTTRSAVLAAHLQGEEEIDLNGVMLLSQVLNFGLSIDEAQFNPGIDLPYALALPTFAATAWYHRRLPAFPRETSSLESLVDEVKRFALGDYLSALQAGSGLAAGRRQEVLAQLARYTGLKPAYLDQANLRVNGGMFSQRLLEDEGKIVGRFDTRYAGPALDRTSQEADYDPQSVAIGPAYVAAMNHYLRATLKFGTDLTYKPGIEVWRHWDWKHKPPHVDMPLSQTVNVMPDLAFAMKANPRLKVQMYAGYYDLATTFHAAEFELDHLPLPPELRANIEVKHYPAGHMMYDDPASLKRLHDDVARFIRGTDNLPD</sequence>
<dbReference type="InterPro" id="IPR001563">
    <property type="entry name" value="Peptidase_S10"/>
</dbReference>
<dbReference type="SUPFAM" id="SSF53474">
    <property type="entry name" value="alpha/beta-Hydrolases"/>
    <property type="match status" value="1"/>
</dbReference>
<evidence type="ECO:0000313" key="3">
    <source>
        <dbReference type="EMBL" id="MEK8030236.1"/>
    </source>
</evidence>
<evidence type="ECO:0000313" key="4">
    <source>
        <dbReference type="Proteomes" id="UP001371218"/>
    </source>
</evidence>
<accession>A0ABU9BJU4</accession>
<feature type="region of interest" description="Disordered" evidence="1">
    <location>
        <begin position="30"/>
        <end position="69"/>
    </location>
</feature>
<dbReference type="RefSeq" id="WP_341424585.1">
    <property type="nucleotide sequence ID" value="NZ_JBBUTG010000002.1"/>
</dbReference>
<gene>
    <name evidence="3" type="ORF">AACH06_05315</name>
</gene>
<name>A0ABU9BJU4_9BURK</name>
<dbReference type="Pfam" id="PF00450">
    <property type="entry name" value="Peptidase_S10"/>
    <property type="match status" value="1"/>
</dbReference>
<dbReference type="Gene3D" id="3.40.50.1820">
    <property type="entry name" value="alpha/beta hydrolase"/>
    <property type="match status" value="1"/>
</dbReference>
<dbReference type="InterPro" id="IPR029058">
    <property type="entry name" value="AB_hydrolase_fold"/>
</dbReference>
<feature type="compositionally biased region" description="Low complexity" evidence="1">
    <location>
        <begin position="30"/>
        <end position="43"/>
    </location>
</feature>